<dbReference type="AlphaFoldDB" id="A0A0C2HVC7"/>
<comment type="caution">
    <text evidence="1">The sequence shown here is derived from an EMBL/GenBank/DDBJ whole genome shotgun (WGS) entry which is preliminary data.</text>
</comment>
<dbReference type="Gene3D" id="2.30.30.400">
    <property type="entry name" value="Rof-like"/>
    <property type="match status" value="1"/>
</dbReference>
<reference evidence="1 2" key="1">
    <citation type="submission" date="2014-12" db="EMBL/GenBank/DDBJ databases">
        <title>Genomes of Geoalkalibacter ferrihydriticus and Geoalkalibacter subterraneus, two haloalkaliphilic metal-reducing members of the Geobacteraceae.</title>
        <authorList>
            <person name="Badalamenti J.P."/>
            <person name="Torres C.I."/>
            <person name="Krajmalnik-Brown R."/>
            <person name="Bond D.R."/>
        </authorList>
    </citation>
    <scope>NUCLEOTIDE SEQUENCE [LARGE SCALE GENOMIC DNA]</scope>
    <source>
        <strain evidence="1 2">DSM 17813</strain>
    </source>
</reference>
<protein>
    <recommendedName>
        <fullName evidence="3">Rho-binding antiterminator</fullName>
    </recommendedName>
</protein>
<dbReference type="Proteomes" id="UP000035068">
    <property type="component" value="Unassembled WGS sequence"/>
</dbReference>
<evidence type="ECO:0000313" key="2">
    <source>
        <dbReference type="Proteomes" id="UP000035068"/>
    </source>
</evidence>
<dbReference type="InterPro" id="IPR038626">
    <property type="entry name" value="Rof-like_sf"/>
</dbReference>
<evidence type="ECO:0008006" key="3">
    <source>
        <dbReference type="Google" id="ProtNLM"/>
    </source>
</evidence>
<organism evidence="1 2">
    <name type="scientific">Geoalkalibacter ferrihydriticus DSM 17813</name>
    <dbReference type="NCBI Taxonomy" id="1121915"/>
    <lineage>
        <taxon>Bacteria</taxon>
        <taxon>Pseudomonadati</taxon>
        <taxon>Thermodesulfobacteriota</taxon>
        <taxon>Desulfuromonadia</taxon>
        <taxon>Desulfuromonadales</taxon>
        <taxon>Geoalkalibacteraceae</taxon>
        <taxon>Geoalkalibacter</taxon>
    </lineage>
</organism>
<name>A0A0C2HVC7_9BACT</name>
<sequence length="84" mass="9328">MKPEADQAYIPISCSIHDELLAAVMAKEPCELDCLSESGTMTRICGRIVDVYSRVGAEYLQLEDGTTLRLDRLRKFNGKSVHPA</sequence>
<gene>
    <name evidence="1" type="ORF">GFER_10060</name>
</gene>
<accession>A0A0C2HVC7</accession>
<dbReference type="InterPro" id="IPR023534">
    <property type="entry name" value="Rof/RNase_P-like"/>
</dbReference>
<dbReference type="SUPFAM" id="SSF101744">
    <property type="entry name" value="Rof/RNase P subunit-like"/>
    <property type="match status" value="1"/>
</dbReference>
<dbReference type="RefSeq" id="WP_040099551.1">
    <property type="nucleotide sequence ID" value="NZ_JWJD01000003.1"/>
</dbReference>
<dbReference type="EMBL" id="JWJD01000003">
    <property type="protein sequence ID" value="KIH76712.1"/>
    <property type="molecule type" value="Genomic_DNA"/>
</dbReference>
<proteinExistence type="predicted"/>
<evidence type="ECO:0000313" key="1">
    <source>
        <dbReference type="EMBL" id="KIH76712.1"/>
    </source>
</evidence>
<keyword evidence="2" id="KW-1185">Reference proteome</keyword>